<dbReference type="WBParaSite" id="sdigi.contig73.g3660.t1">
    <property type="protein sequence ID" value="sdigi.contig73.g3660.t1"/>
    <property type="gene ID" value="sdigi.contig73.g3660"/>
</dbReference>
<accession>A0A915Q1F8</accession>
<evidence type="ECO:0000313" key="1">
    <source>
        <dbReference type="Proteomes" id="UP000887581"/>
    </source>
</evidence>
<dbReference type="AlphaFoldDB" id="A0A915Q1F8"/>
<keyword evidence="1" id="KW-1185">Reference proteome</keyword>
<reference evidence="2" key="1">
    <citation type="submission" date="2022-11" db="UniProtKB">
        <authorList>
            <consortium name="WormBaseParasite"/>
        </authorList>
    </citation>
    <scope>IDENTIFICATION</scope>
</reference>
<organism evidence="1 2">
    <name type="scientific">Setaria digitata</name>
    <dbReference type="NCBI Taxonomy" id="48799"/>
    <lineage>
        <taxon>Eukaryota</taxon>
        <taxon>Metazoa</taxon>
        <taxon>Ecdysozoa</taxon>
        <taxon>Nematoda</taxon>
        <taxon>Chromadorea</taxon>
        <taxon>Rhabditida</taxon>
        <taxon>Spirurina</taxon>
        <taxon>Spiruromorpha</taxon>
        <taxon>Filarioidea</taxon>
        <taxon>Setariidae</taxon>
        <taxon>Setaria</taxon>
    </lineage>
</organism>
<dbReference type="Proteomes" id="UP000887581">
    <property type="component" value="Unplaced"/>
</dbReference>
<evidence type="ECO:0000313" key="2">
    <source>
        <dbReference type="WBParaSite" id="sdigi.contig73.g3660.t1"/>
    </source>
</evidence>
<protein>
    <submittedName>
        <fullName evidence="2">Gnk2-homologous domain-containing protein</fullName>
    </submittedName>
</protein>
<proteinExistence type="predicted"/>
<sequence>MQEGYGCANDEPCKLIGNAVAALGDERLLESEASPTVLAASRRSLGLLLSRLEWYRGERVGRVPTSDCMDCVQGLVRSSWCQVISFQMPVACVASTPSTRDVMCS</sequence>
<name>A0A915Q1F8_9BILA</name>